<name>A0A401UFH8_9BACT</name>
<evidence type="ECO:0008006" key="4">
    <source>
        <dbReference type="Google" id="ProtNLM"/>
    </source>
</evidence>
<sequence>MRLQAAILIFFCSACLYGQAQVNSIAGVVRDSLSHEPLPYVNVFFANTSIGTSTDSKGEFILSGFPSGKYDLTISFVGYKTQQYSFDFSESTFKLEVALAQELVQLSEILVKADTAQWKQNFLTFKENFIGTTANAAKVAILNSRDLHLFFDSGDKVLVAHAKKELVVENKALGYLVNYQLIDFTLDYKYSRMQYLGIPRFEELRPKNNLQLKKWENERRKAYEGSFAHLVRLIYQQELENSKFQLFELHEIANPERLPQQFLDERIRYWRTANLQNNAGKEKVVRRVGDNNVAVNGSGLSDSLSYYLRMRSLPEKIDSIGRAIKTAADLLRPGSTNIIQFKGRLKVLYKEREDVLYVLDKRRAPQRFQESTVHFMGSELKIYPNGYYEDVRTVFMGGYLGWSEKIAEMLPTDYKYVEK</sequence>
<accession>A0A401UFH8</accession>
<dbReference type="InterPro" id="IPR008969">
    <property type="entry name" value="CarboxyPept-like_regulatory"/>
</dbReference>
<keyword evidence="1" id="KW-0732">Signal</keyword>
<dbReference type="AlphaFoldDB" id="A0A401UFH8"/>
<reference evidence="2 3" key="1">
    <citation type="submission" date="2018-11" db="EMBL/GenBank/DDBJ databases">
        <title>Chryseotalea sanarue gen. nov., sp., nov., a member of the family Cytophagaceae, isolated from a brackish lake in Hamamatsu Japan.</title>
        <authorList>
            <person name="Maejima Y."/>
            <person name="Iino T."/>
            <person name="Muraguchi Y."/>
            <person name="Fukuda K."/>
            <person name="Ohkuma M."/>
            <person name="Moriuchi R."/>
            <person name="Dohra H."/>
            <person name="Kimbara K."/>
            <person name="Shintani M."/>
        </authorList>
    </citation>
    <scope>NUCLEOTIDE SEQUENCE [LARGE SCALE GENOMIC DNA]</scope>
    <source>
        <strain evidence="2 3">Ys</strain>
    </source>
</reference>
<dbReference type="Gene3D" id="2.60.40.1120">
    <property type="entry name" value="Carboxypeptidase-like, regulatory domain"/>
    <property type="match status" value="1"/>
</dbReference>
<dbReference type="RefSeq" id="WP_127124302.1">
    <property type="nucleotide sequence ID" value="NZ_BHXQ01000008.1"/>
</dbReference>
<evidence type="ECO:0000313" key="3">
    <source>
        <dbReference type="Proteomes" id="UP000288227"/>
    </source>
</evidence>
<organism evidence="2 3">
    <name type="scientific">Chryseotalea sanaruensis</name>
    <dbReference type="NCBI Taxonomy" id="2482724"/>
    <lineage>
        <taxon>Bacteria</taxon>
        <taxon>Pseudomonadati</taxon>
        <taxon>Bacteroidota</taxon>
        <taxon>Cytophagia</taxon>
        <taxon>Cytophagales</taxon>
        <taxon>Chryseotaleaceae</taxon>
        <taxon>Chryseotalea</taxon>
    </lineage>
</organism>
<protein>
    <recommendedName>
        <fullName evidence="4">Carboxypeptidase-like regulatory domain-containing protein</fullName>
    </recommendedName>
</protein>
<comment type="caution">
    <text evidence="2">The sequence shown here is derived from an EMBL/GenBank/DDBJ whole genome shotgun (WGS) entry which is preliminary data.</text>
</comment>
<dbReference type="SUPFAM" id="SSF49464">
    <property type="entry name" value="Carboxypeptidase regulatory domain-like"/>
    <property type="match status" value="1"/>
</dbReference>
<dbReference type="EMBL" id="BHXQ01000008">
    <property type="protein sequence ID" value="GCC53661.1"/>
    <property type="molecule type" value="Genomic_DNA"/>
</dbReference>
<dbReference type="Proteomes" id="UP000288227">
    <property type="component" value="Unassembled WGS sequence"/>
</dbReference>
<dbReference type="OrthoDB" id="1223654at2"/>
<feature type="chain" id="PRO_5019238752" description="Carboxypeptidase-like regulatory domain-containing protein" evidence="1">
    <location>
        <begin position="21"/>
        <end position="419"/>
    </location>
</feature>
<evidence type="ECO:0000313" key="2">
    <source>
        <dbReference type="EMBL" id="GCC53661.1"/>
    </source>
</evidence>
<gene>
    <name evidence="2" type="ORF">SanaruYs_39060</name>
</gene>
<proteinExistence type="predicted"/>
<evidence type="ECO:0000256" key="1">
    <source>
        <dbReference type="SAM" id="SignalP"/>
    </source>
</evidence>
<keyword evidence="3" id="KW-1185">Reference proteome</keyword>
<feature type="signal peptide" evidence="1">
    <location>
        <begin position="1"/>
        <end position="20"/>
    </location>
</feature>
<dbReference type="Pfam" id="PF13715">
    <property type="entry name" value="CarbopepD_reg_2"/>
    <property type="match status" value="1"/>
</dbReference>